<keyword evidence="3" id="KW-1185">Reference proteome</keyword>
<reference evidence="2" key="1">
    <citation type="submission" date="2022-01" db="EMBL/GenBank/DDBJ databases">
        <authorList>
            <person name="King R."/>
        </authorList>
    </citation>
    <scope>NUCLEOTIDE SEQUENCE</scope>
</reference>
<evidence type="ECO:0000313" key="3">
    <source>
        <dbReference type="Proteomes" id="UP001153636"/>
    </source>
</evidence>
<accession>A0A9P0GID3</accession>
<dbReference type="PANTHER" id="PTHR10773:SF19">
    <property type="match status" value="1"/>
</dbReference>
<protein>
    <submittedName>
        <fullName evidence="2">Uncharacterized protein</fullName>
    </submittedName>
</protein>
<evidence type="ECO:0000256" key="1">
    <source>
        <dbReference type="SAM" id="Coils"/>
    </source>
</evidence>
<dbReference type="Proteomes" id="UP001153636">
    <property type="component" value="Chromosome 6"/>
</dbReference>
<dbReference type="PANTHER" id="PTHR10773">
    <property type="entry name" value="DNA-DIRECTED RNA POLYMERASES I, II, AND III SUBUNIT RPABC2"/>
    <property type="match status" value="1"/>
</dbReference>
<sequence length="123" mass="14965">MYELYVKWCEEKKLAPQNKWLYYHIFNFEFNLGFHAPKKDLCNVCTEYNTKKDEQILNEDLNEKYNEHIKAKLEAREEKKQDIEACKNDPSTALLCFDMQSVLFQHVHKHRFQYLTIKKVRCL</sequence>
<name>A0A9P0GID3_9CUCU</name>
<organism evidence="2 3">
    <name type="scientific">Psylliodes chrysocephalus</name>
    <dbReference type="NCBI Taxonomy" id="3402493"/>
    <lineage>
        <taxon>Eukaryota</taxon>
        <taxon>Metazoa</taxon>
        <taxon>Ecdysozoa</taxon>
        <taxon>Arthropoda</taxon>
        <taxon>Hexapoda</taxon>
        <taxon>Insecta</taxon>
        <taxon>Pterygota</taxon>
        <taxon>Neoptera</taxon>
        <taxon>Endopterygota</taxon>
        <taxon>Coleoptera</taxon>
        <taxon>Polyphaga</taxon>
        <taxon>Cucujiformia</taxon>
        <taxon>Chrysomeloidea</taxon>
        <taxon>Chrysomelidae</taxon>
        <taxon>Galerucinae</taxon>
        <taxon>Alticini</taxon>
        <taxon>Psylliodes</taxon>
    </lineage>
</organism>
<feature type="coiled-coil region" evidence="1">
    <location>
        <begin position="58"/>
        <end position="89"/>
    </location>
</feature>
<evidence type="ECO:0000313" key="2">
    <source>
        <dbReference type="EMBL" id="CAH1111892.1"/>
    </source>
</evidence>
<dbReference type="EMBL" id="OV651818">
    <property type="protein sequence ID" value="CAH1111892.1"/>
    <property type="molecule type" value="Genomic_DNA"/>
</dbReference>
<keyword evidence="1" id="KW-0175">Coiled coil</keyword>
<dbReference type="OrthoDB" id="6774481at2759"/>
<proteinExistence type="predicted"/>
<dbReference type="AlphaFoldDB" id="A0A9P0GID3"/>
<gene>
    <name evidence="2" type="ORF">PSYICH_LOCUS11873</name>
</gene>